<dbReference type="PROSITE" id="PS51007">
    <property type="entry name" value="CYTC"/>
    <property type="match status" value="1"/>
</dbReference>
<gene>
    <name evidence="6" type="ORF">BGO89_01355</name>
</gene>
<dbReference type="Gene3D" id="1.10.760.10">
    <property type="entry name" value="Cytochrome c-like domain"/>
    <property type="match status" value="1"/>
</dbReference>
<dbReference type="EMBL" id="MKVH01000002">
    <property type="protein sequence ID" value="OJX61256.1"/>
    <property type="molecule type" value="Genomic_DNA"/>
</dbReference>
<evidence type="ECO:0000256" key="3">
    <source>
        <dbReference type="ARBA" id="ARBA00023004"/>
    </source>
</evidence>
<dbReference type="GO" id="GO:0046872">
    <property type="term" value="F:metal ion binding"/>
    <property type="evidence" value="ECO:0007669"/>
    <property type="project" value="UniProtKB-KW"/>
</dbReference>
<dbReference type="InterPro" id="IPR009056">
    <property type="entry name" value="Cyt_c-like_dom"/>
</dbReference>
<dbReference type="Proteomes" id="UP000184233">
    <property type="component" value="Unassembled WGS sequence"/>
</dbReference>
<dbReference type="SUPFAM" id="SSF46626">
    <property type="entry name" value="Cytochrome c"/>
    <property type="match status" value="1"/>
</dbReference>
<dbReference type="Pfam" id="PF13442">
    <property type="entry name" value="Cytochrome_CBB3"/>
    <property type="match status" value="1"/>
</dbReference>
<evidence type="ECO:0000256" key="4">
    <source>
        <dbReference type="PROSITE-ProRule" id="PRU00433"/>
    </source>
</evidence>
<evidence type="ECO:0000256" key="1">
    <source>
        <dbReference type="ARBA" id="ARBA00022617"/>
    </source>
</evidence>
<dbReference type="GO" id="GO:0020037">
    <property type="term" value="F:heme binding"/>
    <property type="evidence" value="ECO:0007669"/>
    <property type="project" value="InterPro"/>
</dbReference>
<dbReference type="PANTHER" id="PTHR40394">
    <property type="entry name" value="LIPOPROTEIN-RELATED"/>
    <property type="match status" value="1"/>
</dbReference>
<evidence type="ECO:0000313" key="6">
    <source>
        <dbReference type="EMBL" id="OJX61256.1"/>
    </source>
</evidence>
<keyword evidence="2 4" id="KW-0479">Metal-binding</keyword>
<keyword evidence="3 4" id="KW-0408">Iron</keyword>
<dbReference type="PANTHER" id="PTHR40394:SF2">
    <property type="entry name" value="QUINOL:CYTOCHROME C OXIDOREDUCTASE MEMBRANE PROTEIN"/>
    <property type="match status" value="1"/>
</dbReference>
<comment type="caution">
    <text evidence="6">The sequence shown here is derived from an EMBL/GenBank/DDBJ whole genome shotgun (WGS) entry which is preliminary data.</text>
</comment>
<dbReference type="AlphaFoldDB" id="A0A1M3L6Q5"/>
<protein>
    <recommendedName>
        <fullName evidence="5">Cytochrome c domain-containing protein</fullName>
    </recommendedName>
</protein>
<organism evidence="6 7">
    <name type="scientific">Candidatus Kapaibacterium thiocyanatum</name>
    <dbReference type="NCBI Taxonomy" id="1895771"/>
    <lineage>
        <taxon>Bacteria</taxon>
        <taxon>Pseudomonadati</taxon>
        <taxon>Candidatus Kapaibacteriota</taxon>
        <taxon>Candidatus Kapaibacteriia</taxon>
        <taxon>Candidatus Kapaibacteriales</taxon>
        <taxon>Candidatus Kapaibacteriaceae</taxon>
        <taxon>Candidatus Kapaibacterium</taxon>
    </lineage>
</organism>
<feature type="domain" description="Cytochrome c" evidence="5">
    <location>
        <begin position="87"/>
        <end position="173"/>
    </location>
</feature>
<evidence type="ECO:0000256" key="2">
    <source>
        <dbReference type="ARBA" id="ARBA00022723"/>
    </source>
</evidence>
<sequence>MVFVVLVLWGKITWFSTERPVEFLSNMDHQFKAIPQSANAFFADRKSVREPVEGTVARGQNVYPLAQGDLDKVDSTNVNPGLPKTPFVLARGQNRFNVFCSPCHNYDAKGESRVAKRGEWAGIPNLTRPETSALTDGRLYHIISAGQNLMPSYADKISPTDRWAIVYYLRSLQGAESTNAQ</sequence>
<dbReference type="InterPro" id="IPR036909">
    <property type="entry name" value="Cyt_c-like_dom_sf"/>
</dbReference>
<reference evidence="6 7" key="1">
    <citation type="submission" date="2016-09" db="EMBL/GenBank/DDBJ databases">
        <title>Genome-resolved meta-omics ties microbial dynamics to process performance in biotechnology for thiocyanate degradation.</title>
        <authorList>
            <person name="Kantor R.S."/>
            <person name="Huddy R.J."/>
            <person name="Iyer R."/>
            <person name="Thomas B.C."/>
            <person name="Brown C.T."/>
            <person name="Anantharaman K."/>
            <person name="Tringe S."/>
            <person name="Hettich R.L."/>
            <person name="Harrison S.T."/>
            <person name="Banfield J.F."/>
        </authorList>
    </citation>
    <scope>NUCLEOTIDE SEQUENCE [LARGE SCALE GENOMIC DNA]</scope>
    <source>
        <strain evidence="6">59-99</strain>
    </source>
</reference>
<dbReference type="STRING" id="1895771.BGO89_01355"/>
<evidence type="ECO:0000259" key="5">
    <source>
        <dbReference type="PROSITE" id="PS51007"/>
    </source>
</evidence>
<accession>A0A1M3L6Q5</accession>
<dbReference type="GO" id="GO:0009055">
    <property type="term" value="F:electron transfer activity"/>
    <property type="evidence" value="ECO:0007669"/>
    <property type="project" value="InterPro"/>
</dbReference>
<name>A0A1M3L6Q5_9BACT</name>
<keyword evidence="1 4" id="KW-0349">Heme</keyword>
<proteinExistence type="predicted"/>
<evidence type="ECO:0000313" key="7">
    <source>
        <dbReference type="Proteomes" id="UP000184233"/>
    </source>
</evidence>